<evidence type="ECO:0000256" key="1">
    <source>
        <dbReference type="ARBA" id="ARBA00004613"/>
    </source>
</evidence>
<evidence type="ECO:0000256" key="2">
    <source>
        <dbReference type="ARBA" id="ARBA00010093"/>
    </source>
</evidence>
<dbReference type="Pfam" id="PF00396">
    <property type="entry name" value="Granulin"/>
    <property type="match status" value="5"/>
</dbReference>
<evidence type="ECO:0000256" key="5">
    <source>
        <dbReference type="SAM" id="MobiDB-lite"/>
    </source>
</evidence>
<keyword evidence="4" id="KW-1015">Disulfide bond</keyword>
<feature type="domain" description="Granulins" evidence="7">
    <location>
        <begin position="51"/>
        <end position="64"/>
    </location>
</feature>
<keyword evidence="9" id="KW-1185">Reference proteome</keyword>
<feature type="domain" description="Granulins" evidence="7">
    <location>
        <begin position="351"/>
        <end position="364"/>
    </location>
</feature>
<evidence type="ECO:0000313" key="9">
    <source>
        <dbReference type="Proteomes" id="UP001174136"/>
    </source>
</evidence>
<dbReference type="PROSITE" id="PS00799">
    <property type="entry name" value="GRANULINS"/>
    <property type="match status" value="5"/>
</dbReference>
<sequence>MQKWMVMCWAFSALVCAEDCANGDSCVAGHTCCDNPGNIYDCCPFDQAVCCEDQVHCCPEGTRCDVDASSCMNATASVPWVEGTSSIAMVSKSFRMVRSYDTEDDDNICPDESRCPPEYSCLRALTRFSCCPLTQAVCCEDMKHCCPGGSACDVKQCKCVSLSTNKEMPMWAKLPARKIAEWERVKEDEQETVSSISGEENSEAITEITTDITIDITAEFTTEFTNEFTTAAPLEDAMQLSLAITTTATGTEPMMEKVAAFTSPPTTTTTTTPMATTQRPAYTSREEGTSKQEVEEGGMIQCDPHTTCPLQSTCCFMSSSKKWGCCPIPKVSASFPTLTNQVSLFCTAVCCFDGEHCCPTNYKCDESRRTCYKGEVAIPWYTKVPAVEGGSVDLDSVPCDRENRCPVHFTCCQLSSGQWGCCPLYEAVCCPDQEHCCPWGYSCNVHTASCWRVSMVQLHTIPYTRVVLAKPRLDPPQEQVVHCQGVSFCTEGETCCWLSSNAWACCPTSNAVCCGDMTHCCPAGHTCGDGGTCTQDVSLQWNNWHMFFARRGQRAQTP</sequence>
<name>A0AA47P5W8_MERPO</name>
<dbReference type="GO" id="GO:0005576">
    <property type="term" value="C:extracellular region"/>
    <property type="evidence" value="ECO:0007669"/>
    <property type="project" value="UniProtKB-SubCell"/>
</dbReference>
<dbReference type="InterPro" id="IPR039036">
    <property type="entry name" value="Granulin_fam"/>
</dbReference>
<feature type="region of interest" description="Disordered" evidence="5">
    <location>
        <begin position="263"/>
        <end position="288"/>
    </location>
</feature>
<evidence type="ECO:0000256" key="4">
    <source>
        <dbReference type="ARBA" id="ARBA00023157"/>
    </source>
</evidence>
<protein>
    <submittedName>
        <fullName evidence="8">Granulin</fullName>
    </submittedName>
</protein>
<comment type="subcellular location">
    <subcellularLocation>
        <location evidence="1">Secreted</location>
    </subcellularLocation>
</comment>
<feature type="compositionally biased region" description="Low complexity" evidence="5">
    <location>
        <begin position="263"/>
        <end position="281"/>
    </location>
</feature>
<dbReference type="InterPro" id="IPR037277">
    <property type="entry name" value="Granulin_sf"/>
</dbReference>
<dbReference type="Gene3D" id="2.10.25.160">
    <property type="entry name" value="Granulin"/>
    <property type="match status" value="5"/>
</dbReference>
<comment type="similarity">
    <text evidence="2">Belongs to the granulin family.</text>
</comment>
<dbReference type="PANTHER" id="PTHR12274:SF3">
    <property type="entry name" value="PROGRANULIN"/>
    <property type="match status" value="1"/>
</dbReference>
<dbReference type="Proteomes" id="UP001174136">
    <property type="component" value="Unassembled WGS sequence"/>
</dbReference>
<evidence type="ECO:0000256" key="6">
    <source>
        <dbReference type="SAM" id="SignalP"/>
    </source>
</evidence>
<evidence type="ECO:0000259" key="7">
    <source>
        <dbReference type="PROSITE" id="PS00799"/>
    </source>
</evidence>
<dbReference type="SUPFAM" id="SSF57277">
    <property type="entry name" value="Granulin repeat"/>
    <property type="match status" value="3"/>
</dbReference>
<feature type="signal peptide" evidence="6">
    <location>
        <begin position="1"/>
        <end position="17"/>
    </location>
</feature>
<keyword evidence="6" id="KW-0732">Signal</keyword>
<accession>A0AA47P5W8</accession>
<feature type="domain" description="Granulins" evidence="7">
    <location>
        <begin position="514"/>
        <end position="527"/>
    </location>
</feature>
<dbReference type="InterPro" id="IPR000118">
    <property type="entry name" value="Granulin"/>
</dbReference>
<reference evidence="8" key="1">
    <citation type="journal article" date="2023" name="Front. Mar. Sci.">
        <title>A new Merluccius polli reference genome to investigate the effects of global change in West African waters.</title>
        <authorList>
            <person name="Mateo J.L."/>
            <person name="Blanco-Fernandez C."/>
            <person name="Garcia-Vazquez E."/>
            <person name="Machado-Schiaffino G."/>
        </authorList>
    </citation>
    <scope>NUCLEOTIDE SEQUENCE</scope>
    <source>
        <strain evidence="8">C29</strain>
        <tissue evidence="8">Fin</tissue>
    </source>
</reference>
<feature type="domain" description="Granulins" evidence="7">
    <location>
        <begin position="139"/>
        <end position="152"/>
    </location>
</feature>
<dbReference type="EMBL" id="JAOPHQ010002003">
    <property type="protein sequence ID" value="KAK0148698.1"/>
    <property type="molecule type" value="Genomic_DNA"/>
</dbReference>
<evidence type="ECO:0000313" key="8">
    <source>
        <dbReference type="EMBL" id="KAK0148698.1"/>
    </source>
</evidence>
<keyword evidence="3" id="KW-0964">Secreted</keyword>
<evidence type="ECO:0000256" key="3">
    <source>
        <dbReference type="ARBA" id="ARBA00022525"/>
    </source>
</evidence>
<feature type="domain" description="Granulins" evidence="7">
    <location>
        <begin position="430"/>
        <end position="443"/>
    </location>
</feature>
<proteinExistence type="inferred from homology"/>
<dbReference type="SMART" id="SM00277">
    <property type="entry name" value="GRAN"/>
    <property type="match status" value="5"/>
</dbReference>
<organism evidence="8 9">
    <name type="scientific">Merluccius polli</name>
    <name type="common">Benguela hake</name>
    <name type="synonym">Merluccius cadenati</name>
    <dbReference type="NCBI Taxonomy" id="89951"/>
    <lineage>
        <taxon>Eukaryota</taxon>
        <taxon>Metazoa</taxon>
        <taxon>Chordata</taxon>
        <taxon>Craniata</taxon>
        <taxon>Vertebrata</taxon>
        <taxon>Euteleostomi</taxon>
        <taxon>Actinopterygii</taxon>
        <taxon>Neopterygii</taxon>
        <taxon>Teleostei</taxon>
        <taxon>Neoteleostei</taxon>
        <taxon>Acanthomorphata</taxon>
        <taxon>Zeiogadaria</taxon>
        <taxon>Gadariae</taxon>
        <taxon>Gadiformes</taxon>
        <taxon>Gadoidei</taxon>
        <taxon>Merlucciidae</taxon>
        <taxon>Merluccius</taxon>
    </lineage>
</organism>
<gene>
    <name evidence="8" type="primary">GRN_1</name>
    <name evidence="8" type="ORF">N1851_010978</name>
</gene>
<feature type="chain" id="PRO_5041320539" evidence="6">
    <location>
        <begin position="18"/>
        <end position="558"/>
    </location>
</feature>
<dbReference type="AlphaFoldDB" id="A0AA47P5W8"/>
<comment type="caution">
    <text evidence="8">The sequence shown here is derived from an EMBL/GenBank/DDBJ whole genome shotgun (WGS) entry which is preliminary data.</text>
</comment>
<dbReference type="PANTHER" id="PTHR12274">
    <property type="entry name" value="GRANULIN"/>
    <property type="match status" value="1"/>
</dbReference>